<dbReference type="RefSeq" id="WP_158506882.1">
    <property type="nucleotide sequence ID" value="NZ_CYPU01000006.1"/>
</dbReference>
<gene>
    <name evidence="1" type="ORF">RUA4292_00114</name>
</gene>
<dbReference type="EMBL" id="CYPU01000006">
    <property type="protein sequence ID" value="CUH45951.1"/>
    <property type="molecule type" value="Genomic_DNA"/>
</dbReference>
<dbReference type="GO" id="GO:0006355">
    <property type="term" value="P:regulation of DNA-templated transcription"/>
    <property type="evidence" value="ECO:0007669"/>
    <property type="project" value="InterPro"/>
</dbReference>
<reference evidence="1 2" key="1">
    <citation type="submission" date="2015-09" db="EMBL/GenBank/DDBJ databases">
        <authorList>
            <consortium name="Swine Surveillance"/>
        </authorList>
    </citation>
    <scope>NUCLEOTIDE SEQUENCE [LARGE SCALE GENOMIC DNA]</scope>
    <source>
        <strain evidence="1 2">CECT 4292</strain>
    </source>
</reference>
<proteinExistence type="predicted"/>
<name>A0A0P1EYI8_9RHOB</name>
<accession>A0A0P1EYI8</accession>
<sequence>MSKPTDNFPAFMGAAAPSELKDRLDEYARQKGIGAAAVIRWAVEEYLNKAEQDRAA</sequence>
<dbReference type="CDD" id="cd21631">
    <property type="entry name" value="RHH_CopG_NikR-like"/>
    <property type="match status" value="1"/>
</dbReference>
<organism evidence="1 2">
    <name type="scientific">Ruegeria atlantica</name>
    <dbReference type="NCBI Taxonomy" id="81569"/>
    <lineage>
        <taxon>Bacteria</taxon>
        <taxon>Pseudomonadati</taxon>
        <taxon>Pseudomonadota</taxon>
        <taxon>Alphaproteobacteria</taxon>
        <taxon>Rhodobacterales</taxon>
        <taxon>Roseobacteraceae</taxon>
        <taxon>Ruegeria</taxon>
    </lineage>
</organism>
<evidence type="ECO:0000313" key="2">
    <source>
        <dbReference type="Proteomes" id="UP000050783"/>
    </source>
</evidence>
<protein>
    <recommendedName>
        <fullName evidence="3">Ribbon-helix-helix protein CopG domain-containing protein</fullName>
    </recommendedName>
</protein>
<dbReference type="Proteomes" id="UP000050783">
    <property type="component" value="Unassembled WGS sequence"/>
</dbReference>
<evidence type="ECO:0008006" key="3">
    <source>
        <dbReference type="Google" id="ProtNLM"/>
    </source>
</evidence>
<dbReference type="AlphaFoldDB" id="A0A0P1EYI8"/>
<dbReference type="GeneID" id="55496054"/>
<evidence type="ECO:0000313" key="1">
    <source>
        <dbReference type="EMBL" id="CUH45951.1"/>
    </source>
</evidence>
<dbReference type="OrthoDB" id="3482469at2"/>